<keyword evidence="1" id="KW-0812">Transmembrane</keyword>
<reference evidence="3" key="1">
    <citation type="journal article" date="2019" name="Int. J. Syst. Evol. Microbiol.">
        <title>The Global Catalogue of Microorganisms (GCM) 10K type strain sequencing project: providing services to taxonomists for standard genome sequencing and annotation.</title>
        <authorList>
            <consortium name="The Broad Institute Genomics Platform"/>
            <consortium name="The Broad Institute Genome Sequencing Center for Infectious Disease"/>
            <person name="Wu L."/>
            <person name="Ma J."/>
        </authorList>
    </citation>
    <scope>NUCLEOTIDE SEQUENCE [LARGE SCALE GENOMIC DNA]</scope>
    <source>
        <strain evidence="3">CGMCC 1.12664</strain>
    </source>
</reference>
<accession>A0A917A3N8</accession>
<evidence type="ECO:0000313" key="3">
    <source>
        <dbReference type="Proteomes" id="UP000612855"/>
    </source>
</evidence>
<evidence type="ECO:0000313" key="2">
    <source>
        <dbReference type="EMBL" id="GGE24958.1"/>
    </source>
</evidence>
<comment type="caution">
    <text evidence="2">The sequence shown here is derived from an EMBL/GenBank/DDBJ whole genome shotgun (WGS) entry which is preliminary data.</text>
</comment>
<dbReference type="Proteomes" id="UP000612855">
    <property type="component" value="Unassembled WGS sequence"/>
</dbReference>
<dbReference type="AlphaFoldDB" id="A0A917A3N8"/>
<name>A0A917A3N8_9RHOB</name>
<organism evidence="2 3">
    <name type="scientific">Primorskyibacter flagellatus</name>
    <dbReference type="NCBI Taxonomy" id="1387277"/>
    <lineage>
        <taxon>Bacteria</taxon>
        <taxon>Pseudomonadati</taxon>
        <taxon>Pseudomonadota</taxon>
        <taxon>Alphaproteobacteria</taxon>
        <taxon>Rhodobacterales</taxon>
        <taxon>Roseobacteraceae</taxon>
        <taxon>Primorskyibacter</taxon>
    </lineage>
</organism>
<feature type="transmembrane region" description="Helical" evidence="1">
    <location>
        <begin position="21"/>
        <end position="39"/>
    </location>
</feature>
<proteinExistence type="predicted"/>
<protein>
    <submittedName>
        <fullName evidence="2">Uncharacterized protein</fullName>
    </submittedName>
</protein>
<evidence type="ECO:0000256" key="1">
    <source>
        <dbReference type="SAM" id="Phobius"/>
    </source>
</evidence>
<sequence length="62" mass="6798">MNPRQLLRLSRIARRGGGSMTQLKVMLVVALLCFAVVGAEKLFGFPDWLAPDRAGGTRLITK</sequence>
<dbReference type="EMBL" id="BMFJ01000001">
    <property type="protein sequence ID" value="GGE24958.1"/>
    <property type="molecule type" value="Genomic_DNA"/>
</dbReference>
<dbReference type="RefSeq" id="WP_188476724.1">
    <property type="nucleotide sequence ID" value="NZ_BMFJ01000001.1"/>
</dbReference>
<keyword evidence="1" id="KW-0472">Membrane</keyword>
<keyword evidence="3" id="KW-1185">Reference proteome</keyword>
<gene>
    <name evidence="2" type="ORF">GCM10011360_11710</name>
</gene>
<keyword evidence="1" id="KW-1133">Transmembrane helix</keyword>